<evidence type="ECO:0000256" key="2">
    <source>
        <dbReference type="ARBA" id="ARBA00022723"/>
    </source>
</evidence>
<gene>
    <name evidence="5" type="ORF">C7444_10452</name>
</gene>
<dbReference type="InterPro" id="IPR050669">
    <property type="entry name" value="Hemerythrin"/>
</dbReference>
<evidence type="ECO:0000313" key="6">
    <source>
        <dbReference type="Proteomes" id="UP000247811"/>
    </source>
</evidence>
<accession>A0A318H5B6</accession>
<evidence type="ECO:0000259" key="4">
    <source>
        <dbReference type="Pfam" id="PF01814"/>
    </source>
</evidence>
<dbReference type="CDD" id="cd12107">
    <property type="entry name" value="Hemerythrin"/>
    <property type="match status" value="1"/>
</dbReference>
<dbReference type="Proteomes" id="UP000247811">
    <property type="component" value="Unassembled WGS sequence"/>
</dbReference>
<keyword evidence="3" id="KW-0408">Iron</keyword>
<protein>
    <submittedName>
        <fullName evidence="5">Hemerythrin-like metal-binding protein</fullName>
    </submittedName>
</protein>
<dbReference type="GO" id="GO:0046872">
    <property type="term" value="F:metal ion binding"/>
    <property type="evidence" value="ECO:0007669"/>
    <property type="project" value="UniProtKB-KW"/>
</dbReference>
<dbReference type="SUPFAM" id="SSF47188">
    <property type="entry name" value="Hemerythrin-like"/>
    <property type="match status" value="1"/>
</dbReference>
<organism evidence="5 6">
    <name type="scientific">Sphaerotilus hippei</name>
    <dbReference type="NCBI Taxonomy" id="744406"/>
    <lineage>
        <taxon>Bacteria</taxon>
        <taxon>Pseudomonadati</taxon>
        <taxon>Pseudomonadota</taxon>
        <taxon>Betaproteobacteria</taxon>
        <taxon>Burkholderiales</taxon>
        <taxon>Sphaerotilaceae</taxon>
        <taxon>Sphaerotilus</taxon>
    </lineage>
</organism>
<proteinExistence type="inferred from homology"/>
<evidence type="ECO:0000256" key="1">
    <source>
        <dbReference type="ARBA" id="ARBA00010587"/>
    </source>
</evidence>
<dbReference type="AlphaFoldDB" id="A0A318H5B6"/>
<keyword evidence="6" id="KW-1185">Reference proteome</keyword>
<name>A0A318H5B6_9BURK</name>
<dbReference type="NCBIfam" id="TIGR02481">
    <property type="entry name" value="hemeryth_dom"/>
    <property type="match status" value="1"/>
</dbReference>
<evidence type="ECO:0000313" key="5">
    <source>
        <dbReference type="EMBL" id="PXW97451.1"/>
    </source>
</evidence>
<dbReference type="EMBL" id="QJJS01000004">
    <property type="protein sequence ID" value="PXW97451.1"/>
    <property type="molecule type" value="Genomic_DNA"/>
</dbReference>
<keyword evidence="2" id="KW-0479">Metal-binding</keyword>
<dbReference type="PANTHER" id="PTHR37164:SF1">
    <property type="entry name" value="BACTERIOHEMERYTHRIN"/>
    <property type="match status" value="1"/>
</dbReference>
<dbReference type="OrthoDB" id="5296936at2"/>
<dbReference type="Gene3D" id="1.20.120.50">
    <property type="entry name" value="Hemerythrin-like"/>
    <property type="match status" value="1"/>
</dbReference>
<dbReference type="PANTHER" id="PTHR37164">
    <property type="entry name" value="BACTERIOHEMERYTHRIN"/>
    <property type="match status" value="1"/>
</dbReference>
<sequence>MAYFLWADDMAIDHGVIDADHQRLIEQLNTLHGATSQGEGQSVVAGLLEALVASTREHLQREEQIMQALGFPDLERHLRGHAAFVARLLELQAQYAAGRITTASRLSTLLRDWLSLHIRRADKSLQRLIAERAAQASARR</sequence>
<dbReference type="RefSeq" id="WP_110399853.1">
    <property type="nucleotide sequence ID" value="NZ_QJJS01000004.1"/>
</dbReference>
<feature type="domain" description="Hemerythrin-like" evidence="4">
    <location>
        <begin position="16"/>
        <end position="127"/>
    </location>
</feature>
<reference evidence="5 6" key="1">
    <citation type="submission" date="2018-05" db="EMBL/GenBank/DDBJ databases">
        <title>Genomic Encyclopedia of Type Strains, Phase IV (KMG-IV): sequencing the most valuable type-strain genomes for metagenomic binning, comparative biology and taxonomic classification.</title>
        <authorList>
            <person name="Goeker M."/>
        </authorList>
    </citation>
    <scope>NUCLEOTIDE SEQUENCE [LARGE SCALE GENOMIC DNA]</scope>
    <source>
        <strain evidence="5 6">DSM 566</strain>
    </source>
</reference>
<evidence type="ECO:0000256" key="3">
    <source>
        <dbReference type="ARBA" id="ARBA00023004"/>
    </source>
</evidence>
<comment type="similarity">
    <text evidence="1">Belongs to the hemerythrin family.</text>
</comment>
<dbReference type="NCBIfam" id="NF033749">
    <property type="entry name" value="bact_hemeryth"/>
    <property type="match status" value="1"/>
</dbReference>
<dbReference type="InterPro" id="IPR035938">
    <property type="entry name" value="Hemerythrin-like_sf"/>
</dbReference>
<comment type="caution">
    <text evidence="5">The sequence shown here is derived from an EMBL/GenBank/DDBJ whole genome shotgun (WGS) entry which is preliminary data.</text>
</comment>
<dbReference type="Pfam" id="PF01814">
    <property type="entry name" value="Hemerythrin"/>
    <property type="match status" value="1"/>
</dbReference>
<dbReference type="InterPro" id="IPR012312">
    <property type="entry name" value="Hemerythrin-like"/>
</dbReference>
<dbReference type="InterPro" id="IPR012827">
    <property type="entry name" value="Hemerythrin_metal-bd"/>
</dbReference>